<evidence type="ECO:0000313" key="1">
    <source>
        <dbReference type="EMBL" id="MCL7036621.1"/>
    </source>
</evidence>
<dbReference type="AlphaFoldDB" id="A0AA41V9X7"/>
<evidence type="ECO:0000313" key="2">
    <source>
        <dbReference type="Proteomes" id="UP001177140"/>
    </source>
</evidence>
<reference evidence="1" key="1">
    <citation type="submission" date="2022-03" db="EMBL/GenBank/DDBJ databases">
        <title>A functionally conserved STORR gene fusion in Papaver species that diverged 16.8 million years ago.</title>
        <authorList>
            <person name="Catania T."/>
        </authorList>
    </citation>
    <scope>NUCLEOTIDE SEQUENCE</scope>
    <source>
        <strain evidence="1">S-191538</strain>
    </source>
</reference>
<comment type="caution">
    <text evidence="1">The sequence shown here is derived from an EMBL/GenBank/DDBJ whole genome shotgun (WGS) entry which is preliminary data.</text>
</comment>
<proteinExistence type="predicted"/>
<keyword evidence="2" id="KW-1185">Reference proteome</keyword>
<name>A0AA41V9X7_PAPNU</name>
<sequence>MISSSCWFCISGTPFSSGVRYTAKNGSQLHFRNGSSVLPLLEGLKEAAKPCKTVKGCALFILGEQSKSKPRFARWNAKLIGTFINPLDEGEQCLITPIAIHQLNPDWIGKNMARDRDIDENPELSPERDAPCPSYRTSDAFSTFNRLLLPLCPRREKQVWKNFAHLKEHLPSSEPMMPAIPNLPTKESRAKQNEHDVLYTSVKDLHGIGVHMGV</sequence>
<accession>A0AA41V9X7</accession>
<dbReference type="Proteomes" id="UP001177140">
    <property type="component" value="Unassembled WGS sequence"/>
</dbReference>
<protein>
    <submittedName>
        <fullName evidence="1">Uncharacterized protein</fullName>
    </submittedName>
</protein>
<gene>
    <name evidence="1" type="ORF">MKW94_008655</name>
</gene>
<dbReference type="EMBL" id="JAJJMA010169923">
    <property type="protein sequence ID" value="MCL7036621.1"/>
    <property type="molecule type" value="Genomic_DNA"/>
</dbReference>
<organism evidence="1 2">
    <name type="scientific">Papaver nudicaule</name>
    <name type="common">Iceland poppy</name>
    <dbReference type="NCBI Taxonomy" id="74823"/>
    <lineage>
        <taxon>Eukaryota</taxon>
        <taxon>Viridiplantae</taxon>
        <taxon>Streptophyta</taxon>
        <taxon>Embryophyta</taxon>
        <taxon>Tracheophyta</taxon>
        <taxon>Spermatophyta</taxon>
        <taxon>Magnoliopsida</taxon>
        <taxon>Ranunculales</taxon>
        <taxon>Papaveraceae</taxon>
        <taxon>Papaveroideae</taxon>
        <taxon>Papaver</taxon>
    </lineage>
</organism>